<proteinExistence type="predicted"/>
<protein>
    <recommendedName>
        <fullName evidence="4">Secreted protein</fullName>
    </recommendedName>
</protein>
<name>A0ABX0SRI5_9PSEU</name>
<dbReference type="EMBL" id="JAANOU010000001">
    <property type="protein sequence ID" value="NIH79104.1"/>
    <property type="molecule type" value="Genomic_DNA"/>
</dbReference>
<evidence type="ECO:0000313" key="2">
    <source>
        <dbReference type="EMBL" id="NIH79104.1"/>
    </source>
</evidence>
<organism evidence="2 3">
    <name type="scientific">Amycolatopsis viridis</name>
    <dbReference type="NCBI Taxonomy" id="185678"/>
    <lineage>
        <taxon>Bacteria</taxon>
        <taxon>Bacillati</taxon>
        <taxon>Actinomycetota</taxon>
        <taxon>Actinomycetes</taxon>
        <taxon>Pseudonocardiales</taxon>
        <taxon>Pseudonocardiaceae</taxon>
        <taxon>Amycolatopsis</taxon>
    </lineage>
</organism>
<dbReference type="RefSeq" id="WP_167112085.1">
    <property type="nucleotide sequence ID" value="NZ_JAANOU010000001.1"/>
</dbReference>
<feature type="chain" id="PRO_5045067078" description="Secreted protein" evidence="1">
    <location>
        <begin position="30"/>
        <end position="142"/>
    </location>
</feature>
<evidence type="ECO:0000256" key="1">
    <source>
        <dbReference type="SAM" id="SignalP"/>
    </source>
</evidence>
<evidence type="ECO:0008006" key="4">
    <source>
        <dbReference type="Google" id="ProtNLM"/>
    </source>
</evidence>
<sequence>MKLRALTMTALTVLSAVLLPLATTPAAWAAGPLKCRKVHGAFPGAEIDGTLCEGHYWTVKGWVKDTAADKHEAVFRIRYVTPDDMIPWHEQTFTQDVASTKGKPAGFVKRFEATFAGTAHDLVAQPCIFNGNDGRICDKKWY</sequence>
<keyword evidence="1" id="KW-0732">Signal</keyword>
<keyword evidence="3" id="KW-1185">Reference proteome</keyword>
<evidence type="ECO:0000313" key="3">
    <source>
        <dbReference type="Proteomes" id="UP000754495"/>
    </source>
</evidence>
<comment type="caution">
    <text evidence="2">The sequence shown here is derived from an EMBL/GenBank/DDBJ whole genome shotgun (WGS) entry which is preliminary data.</text>
</comment>
<reference evidence="2 3" key="1">
    <citation type="submission" date="2020-03" db="EMBL/GenBank/DDBJ databases">
        <title>Sequencing the genomes of 1000 actinobacteria strains.</title>
        <authorList>
            <person name="Klenk H.-P."/>
        </authorList>
    </citation>
    <scope>NUCLEOTIDE SEQUENCE [LARGE SCALE GENOMIC DNA]</scope>
    <source>
        <strain evidence="2 3">DSM 45668</strain>
    </source>
</reference>
<accession>A0ABX0SRI5</accession>
<gene>
    <name evidence="2" type="ORF">FHX46_001634</name>
</gene>
<feature type="signal peptide" evidence="1">
    <location>
        <begin position="1"/>
        <end position="29"/>
    </location>
</feature>
<dbReference type="Proteomes" id="UP000754495">
    <property type="component" value="Unassembled WGS sequence"/>
</dbReference>